<keyword evidence="1" id="KW-0560">Oxidoreductase</keyword>
<dbReference type="Proteomes" id="UP000238083">
    <property type="component" value="Unassembled WGS sequence"/>
</dbReference>
<feature type="domain" description="AB hydrolase-1" evidence="3">
    <location>
        <begin position="41"/>
        <end position="257"/>
    </location>
</feature>
<dbReference type="EMBL" id="PVZF01000009">
    <property type="protein sequence ID" value="PRY13049.1"/>
    <property type="molecule type" value="Genomic_DNA"/>
</dbReference>
<evidence type="ECO:0000313" key="5">
    <source>
        <dbReference type="Proteomes" id="UP000238083"/>
    </source>
</evidence>
<accession>A0A2T0R195</accession>
<organism evidence="4 5">
    <name type="scientific">Kineococcus rhizosphaerae</name>
    <dbReference type="NCBI Taxonomy" id="559628"/>
    <lineage>
        <taxon>Bacteria</taxon>
        <taxon>Bacillati</taxon>
        <taxon>Actinomycetota</taxon>
        <taxon>Actinomycetes</taxon>
        <taxon>Kineosporiales</taxon>
        <taxon>Kineosporiaceae</taxon>
        <taxon>Kineococcus</taxon>
    </lineage>
</organism>
<sequence>MPTIDVGDGELWYEEFGSGDEVVLSCAMGFTAGAYPQVLADPPTGYHVYTIQARGFGRSTHPAEPPAIGWLDQWADDVCAVADRLGLDRFLYTGVSHGAGIGWHLARRHPQRLKALVSVVGTPHDRAGGTESSEGRRRFIAERHDPAVVTSLLEKLAGWTDDPARLESRRARFAQAAQEAADRPEDEASINQGKPFPEARTDEELAEVYRGLRLPVLVLAGMRDGVISPESALRAAMHVRGAKAVLFEDEGHMVGDESADRLVREVRVFVDELNGVAEPPVRA</sequence>
<dbReference type="AlphaFoldDB" id="A0A2T0R195"/>
<dbReference type="GO" id="GO:0004601">
    <property type="term" value="F:peroxidase activity"/>
    <property type="evidence" value="ECO:0007669"/>
    <property type="project" value="UniProtKB-KW"/>
</dbReference>
<proteinExistence type="predicted"/>
<dbReference type="InterPro" id="IPR050471">
    <property type="entry name" value="AB_hydrolase"/>
</dbReference>
<name>A0A2T0R195_9ACTN</name>
<dbReference type="Gene3D" id="3.40.50.1820">
    <property type="entry name" value="alpha/beta hydrolase"/>
    <property type="match status" value="1"/>
</dbReference>
<dbReference type="PANTHER" id="PTHR43433">
    <property type="entry name" value="HYDROLASE, ALPHA/BETA FOLD FAMILY PROTEIN"/>
    <property type="match status" value="1"/>
</dbReference>
<protein>
    <submittedName>
        <fullName evidence="4">Pimeloyl-ACP methyl ester carboxylesterase</fullName>
    </submittedName>
</protein>
<dbReference type="InterPro" id="IPR029058">
    <property type="entry name" value="AB_hydrolase_fold"/>
</dbReference>
<feature type="region of interest" description="Disordered" evidence="2">
    <location>
        <begin position="173"/>
        <end position="199"/>
    </location>
</feature>
<reference evidence="4 5" key="1">
    <citation type="submission" date="2018-03" db="EMBL/GenBank/DDBJ databases">
        <title>Genomic Encyclopedia of Archaeal and Bacterial Type Strains, Phase II (KMG-II): from individual species to whole genera.</title>
        <authorList>
            <person name="Goeker M."/>
        </authorList>
    </citation>
    <scope>NUCLEOTIDE SEQUENCE [LARGE SCALE GENOMIC DNA]</scope>
    <source>
        <strain evidence="4 5">DSM 19711</strain>
    </source>
</reference>
<comment type="caution">
    <text evidence="4">The sequence shown here is derived from an EMBL/GenBank/DDBJ whole genome shotgun (WGS) entry which is preliminary data.</text>
</comment>
<dbReference type="Pfam" id="PF00561">
    <property type="entry name" value="Abhydrolase_1"/>
    <property type="match status" value="1"/>
</dbReference>
<dbReference type="OrthoDB" id="3210164at2"/>
<dbReference type="InterPro" id="IPR000073">
    <property type="entry name" value="AB_hydrolase_1"/>
</dbReference>
<keyword evidence="1" id="KW-0575">Peroxidase</keyword>
<dbReference type="PANTHER" id="PTHR43433:SF5">
    <property type="entry name" value="AB HYDROLASE-1 DOMAIN-CONTAINING PROTEIN"/>
    <property type="match status" value="1"/>
</dbReference>
<evidence type="ECO:0000256" key="2">
    <source>
        <dbReference type="SAM" id="MobiDB-lite"/>
    </source>
</evidence>
<gene>
    <name evidence="4" type="ORF">CLV37_109240</name>
</gene>
<dbReference type="PRINTS" id="PR00412">
    <property type="entry name" value="EPOXHYDRLASE"/>
</dbReference>
<evidence type="ECO:0000313" key="4">
    <source>
        <dbReference type="EMBL" id="PRY13049.1"/>
    </source>
</evidence>
<dbReference type="PRINTS" id="PR00111">
    <property type="entry name" value="ABHYDROLASE"/>
</dbReference>
<dbReference type="RefSeq" id="WP_106213013.1">
    <property type="nucleotide sequence ID" value="NZ_PVZF01000009.1"/>
</dbReference>
<evidence type="ECO:0000256" key="1">
    <source>
        <dbReference type="ARBA" id="ARBA00022559"/>
    </source>
</evidence>
<dbReference type="InterPro" id="IPR000639">
    <property type="entry name" value="Epox_hydrolase-like"/>
</dbReference>
<dbReference type="SUPFAM" id="SSF53474">
    <property type="entry name" value="alpha/beta-Hydrolases"/>
    <property type="match status" value="1"/>
</dbReference>
<evidence type="ECO:0000259" key="3">
    <source>
        <dbReference type="Pfam" id="PF00561"/>
    </source>
</evidence>
<keyword evidence="5" id="KW-1185">Reference proteome</keyword>